<dbReference type="CDD" id="cd19958">
    <property type="entry name" value="pyocin_knob"/>
    <property type="match status" value="2"/>
</dbReference>
<evidence type="ECO:0000256" key="1">
    <source>
        <dbReference type="SAM" id="MobiDB-lite"/>
    </source>
</evidence>
<dbReference type="Proteomes" id="UP000291380">
    <property type="component" value="Unassembled WGS sequence"/>
</dbReference>
<comment type="caution">
    <text evidence="2">The sequence shown here is derived from an EMBL/GenBank/DDBJ whole genome shotgun (WGS) entry which is preliminary data.</text>
</comment>
<dbReference type="AlphaFoldDB" id="A0A4R0ESS9"/>
<evidence type="ECO:0000313" key="2">
    <source>
        <dbReference type="EMBL" id="TCB62206.1"/>
    </source>
</evidence>
<dbReference type="InterPro" id="IPR036514">
    <property type="entry name" value="SGNH_hydro_sf"/>
</dbReference>
<proteinExistence type="predicted"/>
<dbReference type="SUPFAM" id="SSF52266">
    <property type="entry name" value="SGNH hydrolase"/>
    <property type="match status" value="1"/>
</dbReference>
<protein>
    <recommendedName>
        <fullName evidence="4">SGNH hydrolase-type esterase domain-containing protein</fullName>
    </recommendedName>
</protein>
<dbReference type="OrthoDB" id="6713478at2"/>
<dbReference type="RefSeq" id="WP_131270130.1">
    <property type="nucleotide sequence ID" value="NZ_SJOA01000001.1"/>
</dbReference>
<dbReference type="GO" id="GO:0016788">
    <property type="term" value="F:hydrolase activity, acting on ester bonds"/>
    <property type="evidence" value="ECO:0007669"/>
    <property type="project" value="InterPro"/>
</dbReference>
<name>A0A4R0ESS9_9GAMM</name>
<evidence type="ECO:0000313" key="3">
    <source>
        <dbReference type="Proteomes" id="UP000291380"/>
    </source>
</evidence>
<gene>
    <name evidence="2" type="ORF">E0H85_01405</name>
</gene>
<organism evidence="2 3">
    <name type="scientific">Acinetobacter terrae</name>
    <dbReference type="NCBI Taxonomy" id="2731247"/>
    <lineage>
        <taxon>Bacteria</taxon>
        <taxon>Pseudomonadati</taxon>
        <taxon>Pseudomonadota</taxon>
        <taxon>Gammaproteobacteria</taxon>
        <taxon>Moraxellales</taxon>
        <taxon>Moraxellaceae</taxon>
        <taxon>Acinetobacter</taxon>
        <taxon>Acinetobacter Taxon 24</taxon>
    </lineage>
</organism>
<dbReference type="EMBL" id="SJOA01000001">
    <property type="protein sequence ID" value="TCB62206.1"/>
    <property type="molecule type" value="Genomic_DNA"/>
</dbReference>
<reference evidence="2 3" key="1">
    <citation type="submission" date="2019-02" db="EMBL/GenBank/DDBJ databases">
        <title>High diversity of culturable Acinetobacter species in natural soil and water ecosystems.</title>
        <authorList>
            <person name="Radolfova-Krizova L."/>
            <person name="Nemec A."/>
        </authorList>
    </citation>
    <scope>NUCLEOTIDE SEQUENCE [LARGE SCALE GENOMIC DNA]</scope>
    <source>
        <strain evidence="2 3">ANC 4281</strain>
    </source>
</reference>
<dbReference type="InterPro" id="IPR001087">
    <property type="entry name" value="GDSL"/>
</dbReference>
<accession>A0A4R0ESS9</accession>
<feature type="compositionally biased region" description="Polar residues" evidence="1">
    <location>
        <begin position="1054"/>
        <end position="1066"/>
    </location>
</feature>
<dbReference type="Gene3D" id="3.40.50.1110">
    <property type="entry name" value="SGNH hydrolase"/>
    <property type="match status" value="1"/>
</dbReference>
<sequence>MAVSEQTPYIEYTANGIAKSFALEFDCENQDHLIVLVDEVEPVVGTWSLSGGAVVFNTEPTSGKKIIILRNTPFRRDGDFQSYDNSFRPGPVNKGLDKTWWKIQELGVADWLLGRKIQKFRDDVNLTALENTLEEAKQIRDNTADSVIEVQSNVAQSQSLLTNTTAQAEAAATSATNASTASTLAETAATDATTQVGTLKNYVDAAVGAISTDASKQYATLALAEADISNIALNKNVFISEAVNGGYWYKATADATTLTKSPFDAVEQAKNYTDFYATVKSKELANATDFNTINVEGSYIVPSNSAATTMLNKPSPYAGVLEVVAVNSNYLFQRYSPSATNEKSYFRILANGVWSNWDSYLSNSMIQSIKDPTPISDATDFNTVVAAGNYKVISNLSATTMLNSPSTRAGVLEVLPVNATLVIQRYTPYGIEKKSYIRAYNSSWNAWDELLFKSEALSLFATPAYVGSSVSSSLDAITQSDFYGKKYTESEQSGSSLYQNGVIVGLNSIHSKTIAFNSISARIFNPTNSAIEYRIWTGSKTASGANGYGVAGQATIGNPDFSGVVQSLPKSDTGAAQNIILDKNISIPANTPFVIAFKAVDNTKFGIAYATSQTGNLEARSFNLSQLAADWSSQTAIGNATFASGYVQAGFKLLVEIPQNSGGVQPDAYIPELVLPPKLYALSGIETHVYLEHLLFEDYKIYEHDITCLRGQQRNRGFVWTPTLSDNVGTYPISWAVFDKQKGNQLASTSSLIQLASISAKSGLTVKALVIGDSLVNAGFITQRLLDIAVNDVMKVSLIGTRGTGLNKHEGRGGWKIADYAGAGQSNYKFTVSGVTTSPAINSTTYTYSGRTFLMQEVSISGGSGYVVASLTSGSAATLGASGILTKANSGVGDATIAFSDIEALPTNPFWNTSTSQLDFANYLSYNSLATPDYVFIQLGVNDVFGLTSDKAVEDFTVTAFTQLDSIITAIKTAMPLAKIAVVAPPVGANQDAFGTSYGCGQTAWRYRRNLVTYNKQLYAHYASKEAQNIYVLGSGVGVDTENNFPTAVKTINSHNSKTEDAQSNGVHPDKPGYDQLSDGLFPFMKAT</sequence>
<dbReference type="Pfam" id="PF00657">
    <property type="entry name" value="Lipase_GDSL"/>
    <property type="match status" value="1"/>
</dbReference>
<feature type="region of interest" description="Disordered" evidence="1">
    <location>
        <begin position="1054"/>
        <end position="1075"/>
    </location>
</feature>
<evidence type="ECO:0008006" key="4">
    <source>
        <dbReference type="Google" id="ProtNLM"/>
    </source>
</evidence>